<comment type="caution">
    <text evidence="6">The sequence shown here is derived from an EMBL/GenBank/DDBJ whole genome shotgun (WGS) entry which is preliminary data.</text>
</comment>
<keyword evidence="2" id="KW-0812">Transmembrane</keyword>
<reference evidence="6 7" key="1">
    <citation type="submission" date="2024-03" db="EMBL/GenBank/DDBJ databases">
        <title>Adaptation during the transition from Ophiocordyceps entomopathogen to insect associate is accompanied by gene loss and intensified selection.</title>
        <authorList>
            <person name="Ward C.M."/>
            <person name="Onetto C.A."/>
            <person name="Borneman A.R."/>
        </authorList>
    </citation>
    <scope>NUCLEOTIDE SEQUENCE [LARGE SCALE GENOMIC DNA]</scope>
    <source>
        <strain evidence="6">AWRI1</strain>
        <tissue evidence="6">Single Adult Female</tissue>
    </source>
</reference>
<dbReference type="PANTHER" id="PTHR13608:SF3">
    <property type="entry name" value="ARMADILLO-LIKE HELICAL DOMAIN-CONTAINING PROTEIN 3"/>
    <property type="match status" value="1"/>
</dbReference>
<evidence type="ECO:0000313" key="6">
    <source>
        <dbReference type="EMBL" id="KAK7595413.1"/>
    </source>
</evidence>
<protein>
    <recommendedName>
        <fullName evidence="5">Armadillo-like helical domain-containing protein</fullName>
    </recommendedName>
</protein>
<keyword evidence="3" id="KW-1133">Transmembrane helix</keyword>
<dbReference type="GO" id="GO:0005829">
    <property type="term" value="C:cytosol"/>
    <property type="evidence" value="ECO:0007669"/>
    <property type="project" value="TreeGrafter"/>
</dbReference>
<feature type="domain" description="Armadillo-like helical" evidence="5">
    <location>
        <begin position="421"/>
        <end position="657"/>
    </location>
</feature>
<dbReference type="InterPro" id="IPR013636">
    <property type="entry name" value="ARMH3_C"/>
</dbReference>
<evidence type="ECO:0000256" key="4">
    <source>
        <dbReference type="ARBA" id="ARBA00023136"/>
    </source>
</evidence>
<dbReference type="PANTHER" id="PTHR13608">
    <property type="entry name" value="ARMADILLO-LIKE HELICAL DOMAIN-CONTAINING PROTEIN 3"/>
    <property type="match status" value="1"/>
</dbReference>
<gene>
    <name evidence="6" type="ORF">V9T40_013238</name>
</gene>
<evidence type="ECO:0000256" key="1">
    <source>
        <dbReference type="ARBA" id="ARBA00004370"/>
    </source>
</evidence>
<accession>A0AAN9TYP2</accession>
<comment type="subcellular location">
    <subcellularLocation>
        <location evidence="1">Membrane</location>
    </subcellularLocation>
</comment>
<dbReference type="Proteomes" id="UP001367676">
    <property type="component" value="Unassembled WGS sequence"/>
</dbReference>
<dbReference type="AlphaFoldDB" id="A0AAN9TYP2"/>
<dbReference type="Pfam" id="PF08427">
    <property type="entry name" value="ARMH3_C"/>
    <property type="match status" value="1"/>
</dbReference>
<evidence type="ECO:0000256" key="3">
    <source>
        <dbReference type="ARBA" id="ARBA00022989"/>
    </source>
</evidence>
<dbReference type="GO" id="GO:0016020">
    <property type="term" value="C:membrane"/>
    <property type="evidence" value="ECO:0007669"/>
    <property type="project" value="UniProtKB-SubCell"/>
</dbReference>
<organism evidence="6 7">
    <name type="scientific">Parthenolecanium corni</name>
    <dbReference type="NCBI Taxonomy" id="536013"/>
    <lineage>
        <taxon>Eukaryota</taxon>
        <taxon>Metazoa</taxon>
        <taxon>Ecdysozoa</taxon>
        <taxon>Arthropoda</taxon>
        <taxon>Hexapoda</taxon>
        <taxon>Insecta</taxon>
        <taxon>Pterygota</taxon>
        <taxon>Neoptera</taxon>
        <taxon>Paraneoptera</taxon>
        <taxon>Hemiptera</taxon>
        <taxon>Sternorrhyncha</taxon>
        <taxon>Coccoidea</taxon>
        <taxon>Coccidae</taxon>
        <taxon>Parthenolecanium</taxon>
    </lineage>
</organism>
<dbReference type="InterPro" id="IPR039868">
    <property type="entry name" value="ARMD3-like"/>
</dbReference>
<keyword evidence="7" id="KW-1185">Reference proteome</keyword>
<evidence type="ECO:0000259" key="5">
    <source>
        <dbReference type="SMART" id="SM01158"/>
    </source>
</evidence>
<dbReference type="SMART" id="SM01158">
    <property type="entry name" value="DUF1741"/>
    <property type="match status" value="1"/>
</dbReference>
<dbReference type="EMBL" id="JBBCAQ010000018">
    <property type="protein sequence ID" value="KAK7595413.1"/>
    <property type="molecule type" value="Genomic_DNA"/>
</dbReference>
<keyword evidence="4" id="KW-0472">Membrane</keyword>
<evidence type="ECO:0000256" key="2">
    <source>
        <dbReference type="ARBA" id="ARBA00022692"/>
    </source>
</evidence>
<sequence length="675" mass="78239">MALRRKVDYSSKMLLKEKVVEIYERFFQGEDPSLENPNFWDELFLLKPNVYKLQSAIENLSGDHILELSRILRRFFVECIKALDHKHHIRILYSLQTLCALISSMYSRTRDDCNFDIINALIGFEDVEKHMHELVYHCHGFLVGDWPNSLKSMCLKLLLSIATGTDVIDHNILLEYLMVDYIFESLVKLLCNATYRLNFGRDVILLLTLLMNYRKPEAANPYVVKLSILDDELSLNGYGSIIAQSLTDFCRHLSSLEREPQTINWFASLSNIVGNIFIAEDKIASEPQIRTNTGIMLALYEIVHLNRNFVSILAHTQTELNSEFLISSEAILKPSDENNDSSEKESDAIVSEPSNLLAAVFQFCSVAMQNIKSEEAYNNVKLCFIVLTCITEDQYANSLMHDFHLVFRVHLLRAPMRHRQPLKENVPQPLAVSLLDLLVEFIMSHMMKRLPVELYRQCIGIIHRLLCYQKKCTVRINYNWKMLWEALITLLKFLIVNENHASKEVDVFSLTSQIINVFNLFITYGDTFLASPRNYDLLYYEIIRMRTVFENVYSFALKYSSVDGDFRDPASKIISGLINIRSIINHFSPKIEKWIAENSCSPSEDEVLNILRRNYDSLTLKLLDNLDQYSRYTEKPNHVGFFSVIVRQVILDTRKSIDFTSFSVHKILREFSSIS</sequence>
<proteinExistence type="predicted"/>
<name>A0AAN9TYP2_9HEMI</name>
<evidence type="ECO:0000313" key="7">
    <source>
        <dbReference type="Proteomes" id="UP001367676"/>
    </source>
</evidence>